<accession>A0ABZ0Z490</accession>
<dbReference type="EMBL" id="OR769222">
    <property type="protein sequence ID" value="WQJ53022.1"/>
    <property type="molecule type" value="Genomic_DNA"/>
</dbReference>
<name>A0ABZ0Z490_9CAUD</name>
<keyword evidence="2" id="KW-1185">Reference proteome</keyword>
<sequence>MITYKDINVGDTVITKYGTSGVIVNISGISYLNHKNKMSRMELYEKTIYKYVHNDKRTPGLLYNVITFVHNNNLVTCDLDDVKSIIKADTPQPLTFKQKIKNLFTKILKLKKKMLSLQISIAPLSLIIV</sequence>
<evidence type="ECO:0000313" key="2">
    <source>
        <dbReference type="Proteomes" id="UP001349343"/>
    </source>
</evidence>
<proteinExistence type="predicted"/>
<evidence type="ECO:0000313" key="1">
    <source>
        <dbReference type="EMBL" id="WQJ53022.1"/>
    </source>
</evidence>
<dbReference type="Proteomes" id="UP001349343">
    <property type="component" value="Segment"/>
</dbReference>
<reference evidence="1 2" key="1">
    <citation type="submission" date="2023-11" db="EMBL/GenBank/DDBJ databases">
        <authorList>
            <person name="Cook R."/>
            <person name="Crisci M."/>
            <person name="Pye H."/>
            <person name="Adriaenssens E."/>
            <person name="Santini J."/>
        </authorList>
    </citation>
    <scope>NUCLEOTIDE SEQUENCE [LARGE SCALE GENOMIC DNA]</scope>
    <source>
        <strain evidence="1">Lak_Megaphage_RVC_JS4_GC31</strain>
    </source>
</reference>
<protein>
    <submittedName>
        <fullName evidence="1">Uncharacterized protein</fullName>
    </submittedName>
</protein>
<organism evidence="1 2">
    <name type="scientific">phage Lak_Megaphage_RVC_JS4_GC31</name>
    <dbReference type="NCBI Taxonomy" id="3109228"/>
    <lineage>
        <taxon>Viruses</taxon>
        <taxon>Duplodnaviria</taxon>
        <taxon>Heunggongvirae</taxon>
        <taxon>Uroviricota</taxon>
        <taxon>Caudoviricetes</taxon>
        <taxon>Caudoviricetes code 15 clade</taxon>
    </lineage>
</organism>